<evidence type="ECO:0000256" key="5">
    <source>
        <dbReference type="ARBA" id="ARBA00023136"/>
    </source>
</evidence>
<feature type="compositionally biased region" description="Basic and acidic residues" evidence="6">
    <location>
        <begin position="73"/>
        <end position="116"/>
    </location>
</feature>
<name>A0A9W8LSA2_9FUNG</name>
<dbReference type="Pfam" id="PF04588">
    <property type="entry name" value="HIG_1_N"/>
    <property type="match status" value="1"/>
</dbReference>
<keyword evidence="5 7" id="KW-0472">Membrane</keyword>
<dbReference type="InterPro" id="IPR050355">
    <property type="entry name" value="RCF1"/>
</dbReference>
<reference evidence="9" key="1">
    <citation type="submission" date="2022-07" db="EMBL/GenBank/DDBJ databases">
        <title>Phylogenomic reconstructions and comparative analyses of Kickxellomycotina fungi.</title>
        <authorList>
            <person name="Reynolds N.K."/>
            <person name="Stajich J.E."/>
            <person name="Barry K."/>
            <person name="Grigoriev I.V."/>
            <person name="Crous P."/>
            <person name="Smith M.E."/>
        </authorList>
    </citation>
    <scope>NUCLEOTIDE SEQUENCE</scope>
    <source>
        <strain evidence="9">NRRL 1565</strain>
    </source>
</reference>
<evidence type="ECO:0000259" key="8">
    <source>
        <dbReference type="PROSITE" id="PS51503"/>
    </source>
</evidence>
<dbReference type="OrthoDB" id="6604018at2759"/>
<comment type="subcellular location">
    <subcellularLocation>
        <location evidence="1">Mitochondrion membrane</location>
    </subcellularLocation>
</comment>
<accession>A0A9W8LSA2</accession>
<dbReference type="PANTHER" id="PTHR12297">
    <property type="entry name" value="HYPOXIA-INDUCBILE GENE 1 HIG1 -RELATED"/>
    <property type="match status" value="1"/>
</dbReference>
<organism evidence="9 10">
    <name type="scientific">Coemansia guatemalensis</name>
    <dbReference type="NCBI Taxonomy" id="2761395"/>
    <lineage>
        <taxon>Eukaryota</taxon>
        <taxon>Fungi</taxon>
        <taxon>Fungi incertae sedis</taxon>
        <taxon>Zoopagomycota</taxon>
        <taxon>Kickxellomycotina</taxon>
        <taxon>Kickxellomycetes</taxon>
        <taxon>Kickxellales</taxon>
        <taxon>Kickxellaceae</taxon>
        <taxon>Coemansia</taxon>
    </lineage>
</organism>
<dbReference type="EMBL" id="JANBUO010001499">
    <property type="protein sequence ID" value="KAJ2798008.1"/>
    <property type="molecule type" value="Genomic_DNA"/>
</dbReference>
<evidence type="ECO:0000313" key="9">
    <source>
        <dbReference type="EMBL" id="KAJ2798008.1"/>
    </source>
</evidence>
<dbReference type="AlphaFoldDB" id="A0A9W8LSA2"/>
<feature type="region of interest" description="Disordered" evidence="6">
    <location>
        <begin position="73"/>
        <end position="144"/>
    </location>
</feature>
<keyword evidence="3 7" id="KW-1133">Transmembrane helix</keyword>
<keyword evidence="2 7" id="KW-0812">Transmembrane</keyword>
<protein>
    <submittedName>
        <fullName evidence="9">Respiratory supercomplex factor 1, mitochondrial</fullName>
    </submittedName>
</protein>
<evidence type="ECO:0000256" key="1">
    <source>
        <dbReference type="ARBA" id="ARBA00004325"/>
    </source>
</evidence>
<dbReference type="Proteomes" id="UP001140094">
    <property type="component" value="Unassembled WGS sequence"/>
</dbReference>
<evidence type="ECO:0000256" key="7">
    <source>
        <dbReference type="SAM" id="Phobius"/>
    </source>
</evidence>
<comment type="caution">
    <text evidence="9">The sequence shown here is derived from an EMBL/GenBank/DDBJ whole genome shotgun (WGS) entry which is preliminary data.</text>
</comment>
<dbReference type="GO" id="GO:0031966">
    <property type="term" value="C:mitochondrial membrane"/>
    <property type="evidence" value="ECO:0007669"/>
    <property type="project" value="UniProtKB-SubCell"/>
</dbReference>
<evidence type="ECO:0000256" key="4">
    <source>
        <dbReference type="ARBA" id="ARBA00023128"/>
    </source>
</evidence>
<evidence type="ECO:0000256" key="2">
    <source>
        <dbReference type="ARBA" id="ARBA00022692"/>
    </source>
</evidence>
<evidence type="ECO:0000256" key="6">
    <source>
        <dbReference type="SAM" id="MobiDB-lite"/>
    </source>
</evidence>
<dbReference type="Gene3D" id="6.10.140.1320">
    <property type="match status" value="1"/>
</dbReference>
<evidence type="ECO:0000313" key="10">
    <source>
        <dbReference type="Proteomes" id="UP001140094"/>
    </source>
</evidence>
<keyword evidence="4" id="KW-0496">Mitochondrion</keyword>
<gene>
    <name evidence="9" type="primary">RCF1</name>
    <name evidence="9" type="ORF">H4R20_004979</name>
</gene>
<sequence>MSDKKLSIMERMKKEPLIPVGVLATVSALVYATWGVTKRNHTASQNGMRGRVIFQGLTIAAIVYYSLRNSNAVEDKSENARPRDVRPIDWDKLEREAAEAEKREASGTGTRRDPAIERLAAFAKEKKKGKSIFSDDTEGPNSQK</sequence>
<keyword evidence="10" id="KW-1185">Reference proteome</keyword>
<evidence type="ECO:0000256" key="3">
    <source>
        <dbReference type="ARBA" id="ARBA00022989"/>
    </source>
</evidence>
<dbReference type="PROSITE" id="PS51503">
    <property type="entry name" value="HIG1"/>
    <property type="match status" value="1"/>
</dbReference>
<dbReference type="InterPro" id="IPR007667">
    <property type="entry name" value="Hypoxia_induced_domain"/>
</dbReference>
<feature type="transmembrane region" description="Helical" evidence="7">
    <location>
        <begin position="48"/>
        <end position="67"/>
    </location>
</feature>
<dbReference type="PANTHER" id="PTHR12297:SF3">
    <property type="entry name" value="HIG1 DOMAIN FAMILY MEMBER 1A"/>
    <property type="match status" value="1"/>
</dbReference>
<feature type="domain" description="HIG1" evidence="8">
    <location>
        <begin position="1"/>
        <end position="80"/>
    </location>
</feature>
<dbReference type="GO" id="GO:0097250">
    <property type="term" value="P:mitochondrial respirasome assembly"/>
    <property type="evidence" value="ECO:0007669"/>
    <property type="project" value="TreeGrafter"/>
</dbReference>
<proteinExistence type="predicted"/>